<dbReference type="InterPro" id="IPR051298">
    <property type="entry name" value="Heme_transport/Cell_adhesion"/>
</dbReference>
<accession>A0A671NDR6</accession>
<evidence type="ECO:0000313" key="4">
    <source>
        <dbReference type="Proteomes" id="UP000472260"/>
    </source>
</evidence>
<reference evidence="3" key="1">
    <citation type="submission" date="2025-08" db="UniProtKB">
        <authorList>
            <consortium name="Ensembl"/>
        </authorList>
    </citation>
    <scope>IDENTIFICATION</scope>
</reference>
<evidence type="ECO:0000256" key="1">
    <source>
        <dbReference type="ARBA" id="ARBA00022729"/>
    </source>
</evidence>
<dbReference type="SMART" id="SM00120">
    <property type="entry name" value="HX"/>
    <property type="match status" value="3"/>
</dbReference>
<evidence type="ECO:0000256" key="2">
    <source>
        <dbReference type="PROSITE-ProRule" id="PRU01011"/>
    </source>
</evidence>
<dbReference type="InterPro" id="IPR018487">
    <property type="entry name" value="Hemopexin-like_repeat"/>
</dbReference>
<dbReference type="Ensembl" id="ENSSANT00000046926.1">
    <property type="protein sequence ID" value="ENSSANP00000044116.1"/>
    <property type="gene ID" value="ENSSANG00000022190.1"/>
</dbReference>
<sequence length="283" mass="33123">QTQIFIKICFCYKLPELLDVYEPEPEGHKHELHHGVKLDRCEGMEFDAVAVNEEGIPYFFKDNPDHHDHQFFFLHKLEKDYPKDISEIFLGIPDHLDAAVECPKPDCTDDTVIFFKGGEIYHFNMKTKKVDEKEFKSMPNCTGAFRYMDHYYCFHGHQFSKFDPVTGEVHGKYPKETRDYFMRCPHFGKEQCSRVHLDAITSDDNGSVYQHVCDDMQPTAESQPYIQGQKLSCPFLKYVYQYLFIYLFSHLLDAFIQSDLQMRTTGAINCSIKTTKNRSKTKS</sequence>
<reference evidence="3" key="2">
    <citation type="submission" date="2025-09" db="UniProtKB">
        <authorList>
            <consortium name="Ensembl"/>
        </authorList>
    </citation>
    <scope>IDENTIFICATION</scope>
</reference>
<dbReference type="AlphaFoldDB" id="A0A671NDR6"/>
<protein>
    <submittedName>
        <fullName evidence="3">Hemopexin a</fullName>
    </submittedName>
</protein>
<keyword evidence="4" id="KW-1185">Reference proteome</keyword>
<dbReference type="InterPro" id="IPR036375">
    <property type="entry name" value="Hemopexin-like_dom_sf"/>
</dbReference>
<name>A0A671NDR6_9TELE</name>
<feature type="repeat" description="Hemopexin" evidence="2">
    <location>
        <begin position="139"/>
        <end position="184"/>
    </location>
</feature>
<dbReference type="Proteomes" id="UP000472260">
    <property type="component" value="Unassembled WGS sequence"/>
</dbReference>
<dbReference type="GO" id="GO:0005615">
    <property type="term" value="C:extracellular space"/>
    <property type="evidence" value="ECO:0007669"/>
    <property type="project" value="TreeGrafter"/>
</dbReference>
<dbReference type="PANTHER" id="PTHR22917">
    <property type="entry name" value="HEMOPEXIN DOMAIN-CONTAINING PROTEIN"/>
    <property type="match status" value="1"/>
</dbReference>
<dbReference type="Gene3D" id="2.110.10.10">
    <property type="entry name" value="Hemopexin-like domain"/>
    <property type="match status" value="1"/>
</dbReference>
<evidence type="ECO:0000313" key="3">
    <source>
        <dbReference type="Ensembl" id="ENSSANP00000044116.1"/>
    </source>
</evidence>
<organism evidence="3 4">
    <name type="scientific">Sinocyclocheilus anshuiensis</name>
    <dbReference type="NCBI Taxonomy" id="1608454"/>
    <lineage>
        <taxon>Eukaryota</taxon>
        <taxon>Metazoa</taxon>
        <taxon>Chordata</taxon>
        <taxon>Craniata</taxon>
        <taxon>Vertebrata</taxon>
        <taxon>Euteleostomi</taxon>
        <taxon>Actinopterygii</taxon>
        <taxon>Neopterygii</taxon>
        <taxon>Teleostei</taxon>
        <taxon>Ostariophysi</taxon>
        <taxon>Cypriniformes</taxon>
        <taxon>Cyprinidae</taxon>
        <taxon>Cyprininae</taxon>
        <taxon>Sinocyclocheilus</taxon>
    </lineage>
</organism>
<proteinExistence type="predicted"/>
<feature type="repeat" description="Hemopexin" evidence="2">
    <location>
        <begin position="93"/>
        <end position="138"/>
    </location>
</feature>
<dbReference type="SUPFAM" id="SSF50923">
    <property type="entry name" value="Hemopexin-like domain"/>
    <property type="match status" value="1"/>
</dbReference>
<keyword evidence="1" id="KW-0732">Signal</keyword>
<dbReference type="PANTHER" id="PTHR22917:SF10">
    <property type="entry name" value="HEMOPEXIN"/>
    <property type="match status" value="1"/>
</dbReference>
<dbReference type="PROSITE" id="PS51642">
    <property type="entry name" value="HEMOPEXIN_2"/>
    <property type="match status" value="2"/>
</dbReference>